<dbReference type="Pfam" id="PF01050">
    <property type="entry name" value="MannoseP_isomer"/>
    <property type="match status" value="1"/>
</dbReference>
<comment type="catalytic activity">
    <reaction evidence="8">
        <text>alpha-D-mannose 1-phosphate + GTP + H(+) = GDP-alpha-D-mannose + diphosphate</text>
        <dbReference type="Rhea" id="RHEA:15229"/>
        <dbReference type="ChEBI" id="CHEBI:15378"/>
        <dbReference type="ChEBI" id="CHEBI:33019"/>
        <dbReference type="ChEBI" id="CHEBI:37565"/>
        <dbReference type="ChEBI" id="CHEBI:57527"/>
        <dbReference type="ChEBI" id="CHEBI:58409"/>
        <dbReference type="EC" id="2.7.7.13"/>
    </reaction>
</comment>
<evidence type="ECO:0000256" key="8">
    <source>
        <dbReference type="ARBA" id="ARBA00047343"/>
    </source>
</evidence>
<dbReference type="Gene3D" id="3.90.550.10">
    <property type="entry name" value="Spore Coat Polysaccharide Biosynthesis Protein SpsA, Chain A"/>
    <property type="match status" value="1"/>
</dbReference>
<proteinExistence type="inferred from homology"/>
<dbReference type="FunFam" id="3.90.550.10:FF:000046">
    <property type="entry name" value="Mannose-1-phosphate guanylyltransferase (GDP)"/>
    <property type="match status" value="1"/>
</dbReference>
<dbReference type="GO" id="GO:0000271">
    <property type="term" value="P:polysaccharide biosynthetic process"/>
    <property type="evidence" value="ECO:0007669"/>
    <property type="project" value="InterPro"/>
</dbReference>
<comment type="similarity">
    <text evidence="2 9">Belongs to the mannose-6-phosphate isomerase type 2 family.</text>
</comment>
<dbReference type="InterPro" id="IPR006375">
    <property type="entry name" value="Man1P_GuaTrfase/Man6P_Isoase"/>
</dbReference>
<dbReference type="InterPro" id="IPR054566">
    <property type="entry name" value="ManC/GMP-like_b-helix"/>
</dbReference>
<dbReference type="InterPro" id="IPR005835">
    <property type="entry name" value="NTP_transferase_dom"/>
</dbReference>
<keyword evidence="14" id="KW-1185">Reference proteome</keyword>
<keyword evidence="7" id="KW-0342">GTP-binding</keyword>
<dbReference type="UniPathway" id="UPA00126">
    <property type="reaction ID" value="UER00930"/>
</dbReference>
<dbReference type="GO" id="GO:0004475">
    <property type="term" value="F:mannose-1-phosphate guanylyltransferase (GTP) activity"/>
    <property type="evidence" value="ECO:0007669"/>
    <property type="project" value="UniProtKB-EC"/>
</dbReference>
<keyword evidence="5 13" id="KW-0548">Nucleotidyltransferase</keyword>
<evidence type="ECO:0000259" key="10">
    <source>
        <dbReference type="Pfam" id="PF00483"/>
    </source>
</evidence>
<dbReference type="InterPro" id="IPR051161">
    <property type="entry name" value="Mannose-6P_isomerase_type2"/>
</dbReference>
<dbReference type="GO" id="GO:0009298">
    <property type="term" value="P:GDP-mannose biosynthetic process"/>
    <property type="evidence" value="ECO:0007669"/>
    <property type="project" value="UniProtKB-UniPathway"/>
</dbReference>
<dbReference type="Pfam" id="PF22640">
    <property type="entry name" value="ManC_GMP_beta-helix"/>
    <property type="match status" value="1"/>
</dbReference>
<dbReference type="Gene3D" id="2.60.120.10">
    <property type="entry name" value="Jelly Rolls"/>
    <property type="match status" value="1"/>
</dbReference>
<dbReference type="FunFam" id="2.60.120.10:FF:000032">
    <property type="entry name" value="Mannose-1-phosphate guanylyltransferase/mannose-6-phosphate isomerase"/>
    <property type="match status" value="1"/>
</dbReference>
<reference evidence="13 14" key="1">
    <citation type="submission" date="2016-10" db="EMBL/GenBank/DDBJ databases">
        <authorList>
            <person name="de Groot N.N."/>
        </authorList>
    </citation>
    <scope>NUCLEOTIDE SEQUENCE [LARGE SCALE GENOMIC DNA]</scope>
    <source>
        <strain evidence="13 14">CGMCC 1.6848</strain>
    </source>
</reference>
<organism evidence="13 14">
    <name type="scientific">Modicisalibacter xianhensis</name>
    <dbReference type="NCBI Taxonomy" id="442341"/>
    <lineage>
        <taxon>Bacteria</taxon>
        <taxon>Pseudomonadati</taxon>
        <taxon>Pseudomonadota</taxon>
        <taxon>Gammaproteobacteria</taxon>
        <taxon>Oceanospirillales</taxon>
        <taxon>Halomonadaceae</taxon>
        <taxon>Modicisalibacter</taxon>
    </lineage>
</organism>
<evidence type="ECO:0000259" key="12">
    <source>
        <dbReference type="Pfam" id="PF22640"/>
    </source>
</evidence>
<dbReference type="InterPro" id="IPR049577">
    <property type="entry name" value="GMPP_N"/>
</dbReference>
<sequence length="485" mass="53689">MIDSCACWLLVDEKEFTVLTPVILAGGSGSRLWPLSRKLRPKQFLALNGAQTMLQQTLARLSGLVYGPPLIICNEEHRFLVAEQLRQADQLGASILLEPVGRNTAPAIALAAMMACDENGEDPLLLVLSADHLIEDVARFQAAVENAIPLAEQGYLVTFGVVPTRAETGYGYIQRGEGLLQGEKVKRFAEKPDADTAATYVASGEYYWNSGMFLFRASRYLEELAQHEPGIVQACQAAIQGLNKDFGFLRVDADAFEMSPNVSIDYAIMEKTDRAAVVPLEASWSDIGSWSSLWEVSEQDSQGNCRHGDVLTVETQRTLIRAESRLVATVGVEDLMIVETKDAVLVAHRDKAQLVKQVVERLEREGRPEYENHREVYRPWGKYDCMGKGSRYQVKCITVAPGAKLSVQMHHHRAEHWVVVSGTAEVTAGDETFLVTENESTYIPIGRVHALKNPGVIPLELIEVQSGSYLGEDDIVRLQDNYGRT</sequence>
<comment type="pathway">
    <text evidence="1">Nucleotide-sugar biosynthesis; GDP-alpha-D-mannose biosynthesis; GDP-alpha-D-mannose from alpha-D-mannose 1-phosphate (GTP route): step 1/1.</text>
</comment>
<protein>
    <recommendedName>
        <fullName evidence="3">mannose-1-phosphate guanylyltransferase</fullName>
        <ecNumber evidence="3">2.7.7.13</ecNumber>
    </recommendedName>
</protein>
<accession>A0A1I2ZF95</accession>
<dbReference type="PANTHER" id="PTHR46390">
    <property type="entry name" value="MANNOSE-1-PHOSPHATE GUANYLYLTRANSFERASE"/>
    <property type="match status" value="1"/>
</dbReference>
<evidence type="ECO:0000256" key="6">
    <source>
        <dbReference type="ARBA" id="ARBA00022741"/>
    </source>
</evidence>
<keyword evidence="4 13" id="KW-0808">Transferase</keyword>
<evidence type="ECO:0000259" key="11">
    <source>
        <dbReference type="Pfam" id="PF01050"/>
    </source>
</evidence>
<keyword evidence="6" id="KW-0547">Nucleotide-binding</keyword>
<evidence type="ECO:0000256" key="2">
    <source>
        <dbReference type="ARBA" id="ARBA00006115"/>
    </source>
</evidence>
<dbReference type="GO" id="GO:0005525">
    <property type="term" value="F:GTP binding"/>
    <property type="evidence" value="ECO:0007669"/>
    <property type="project" value="UniProtKB-KW"/>
</dbReference>
<feature type="domain" description="Nucleotidyl transferase" evidence="10">
    <location>
        <begin position="21"/>
        <end position="301"/>
    </location>
</feature>
<dbReference type="Proteomes" id="UP000199040">
    <property type="component" value="Unassembled WGS sequence"/>
</dbReference>
<evidence type="ECO:0000256" key="1">
    <source>
        <dbReference type="ARBA" id="ARBA00004823"/>
    </source>
</evidence>
<dbReference type="AlphaFoldDB" id="A0A1I2ZF95"/>
<dbReference type="EC" id="2.7.7.13" evidence="3"/>
<dbReference type="SUPFAM" id="SSF51182">
    <property type="entry name" value="RmlC-like cupins"/>
    <property type="match status" value="1"/>
</dbReference>
<evidence type="ECO:0000256" key="3">
    <source>
        <dbReference type="ARBA" id="ARBA00012387"/>
    </source>
</evidence>
<dbReference type="Pfam" id="PF00483">
    <property type="entry name" value="NTP_transferase"/>
    <property type="match status" value="1"/>
</dbReference>
<dbReference type="InterPro" id="IPR011051">
    <property type="entry name" value="RmlC_Cupin_sf"/>
</dbReference>
<dbReference type="CDD" id="cd02213">
    <property type="entry name" value="cupin_PMI_typeII_C"/>
    <property type="match status" value="1"/>
</dbReference>
<evidence type="ECO:0000256" key="4">
    <source>
        <dbReference type="ARBA" id="ARBA00022679"/>
    </source>
</evidence>
<gene>
    <name evidence="13" type="ORF">SAMN04487959_10372</name>
</gene>
<evidence type="ECO:0000256" key="9">
    <source>
        <dbReference type="RuleBase" id="RU004190"/>
    </source>
</evidence>
<dbReference type="SUPFAM" id="SSF53448">
    <property type="entry name" value="Nucleotide-diphospho-sugar transferases"/>
    <property type="match status" value="1"/>
</dbReference>
<feature type="domain" description="Mannose-6-phosphate isomerase type II C-terminal" evidence="11">
    <location>
        <begin position="366"/>
        <end position="480"/>
    </location>
</feature>
<evidence type="ECO:0000313" key="13">
    <source>
        <dbReference type="EMBL" id="SFH36179.1"/>
    </source>
</evidence>
<evidence type="ECO:0000256" key="7">
    <source>
        <dbReference type="ARBA" id="ARBA00023134"/>
    </source>
</evidence>
<dbReference type="EMBL" id="FOPY01000003">
    <property type="protein sequence ID" value="SFH36179.1"/>
    <property type="molecule type" value="Genomic_DNA"/>
</dbReference>
<dbReference type="CDD" id="cd02509">
    <property type="entry name" value="GDP-M1P_Guanylyltransferase"/>
    <property type="match status" value="1"/>
</dbReference>
<dbReference type="InterPro" id="IPR029044">
    <property type="entry name" value="Nucleotide-diphossugar_trans"/>
</dbReference>
<dbReference type="STRING" id="442341.SAMN04487959_10372"/>
<dbReference type="PANTHER" id="PTHR46390:SF1">
    <property type="entry name" value="MANNOSE-1-PHOSPHATE GUANYLYLTRANSFERASE"/>
    <property type="match status" value="1"/>
</dbReference>
<dbReference type="InterPro" id="IPR014710">
    <property type="entry name" value="RmlC-like_jellyroll"/>
</dbReference>
<dbReference type="InterPro" id="IPR001538">
    <property type="entry name" value="Man6P_isomerase-2_C"/>
</dbReference>
<feature type="domain" description="MannoseP isomerase/GMP-like beta-helix" evidence="12">
    <location>
        <begin position="308"/>
        <end position="362"/>
    </location>
</feature>
<name>A0A1I2ZF95_9GAMM</name>
<evidence type="ECO:0000256" key="5">
    <source>
        <dbReference type="ARBA" id="ARBA00022695"/>
    </source>
</evidence>
<evidence type="ECO:0000313" key="14">
    <source>
        <dbReference type="Proteomes" id="UP000199040"/>
    </source>
</evidence>
<dbReference type="NCBIfam" id="TIGR01479">
    <property type="entry name" value="GMP_PMI"/>
    <property type="match status" value="1"/>
</dbReference>